<comment type="caution">
    <text evidence="2">The sequence shown here is derived from an EMBL/GenBank/DDBJ whole genome shotgun (WGS) entry which is preliminary data.</text>
</comment>
<accession>A0A8X6T9S6</accession>
<name>A0A8X6T9S6_NEPPI</name>
<reference evidence="2" key="1">
    <citation type="submission" date="2020-08" db="EMBL/GenBank/DDBJ databases">
        <title>Multicomponent nature underlies the extraordinary mechanical properties of spider dragline silk.</title>
        <authorList>
            <person name="Kono N."/>
            <person name="Nakamura H."/>
            <person name="Mori M."/>
            <person name="Yoshida Y."/>
            <person name="Ohtoshi R."/>
            <person name="Malay A.D."/>
            <person name="Moran D.A.P."/>
            <person name="Tomita M."/>
            <person name="Numata K."/>
            <person name="Arakawa K."/>
        </authorList>
    </citation>
    <scope>NUCLEOTIDE SEQUENCE</scope>
</reference>
<keyword evidence="3" id="KW-1185">Reference proteome</keyword>
<feature type="signal peptide" evidence="1">
    <location>
        <begin position="1"/>
        <end position="27"/>
    </location>
</feature>
<protein>
    <recommendedName>
        <fullName evidence="4">Secreted protein</fullName>
    </recommendedName>
</protein>
<dbReference type="AlphaFoldDB" id="A0A8X6T9S6"/>
<gene>
    <name evidence="2" type="ORF">NPIL_554851</name>
</gene>
<dbReference type="Proteomes" id="UP000887013">
    <property type="component" value="Unassembled WGS sequence"/>
</dbReference>
<keyword evidence="1" id="KW-0732">Signal</keyword>
<dbReference type="EMBL" id="BMAW01098500">
    <property type="protein sequence ID" value="GFS85143.1"/>
    <property type="molecule type" value="Genomic_DNA"/>
</dbReference>
<feature type="chain" id="PRO_5036451553" description="Secreted protein" evidence="1">
    <location>
        <begin position="28"/>
        <end position="105"/>
    </location>
</feature>
<evidence type="ECO:0000256" key="1">
    <source>
        <dbReference type="SAM" id="SignalP"/>
    </source>
</evidence>
<organism evidence="2 3">
    <name type="scientific">Nephila pilipes</name>
    <name type="common">Giant wood spider</name>
    <name type="synonym">Nephila maculata</name>
    <dbReference type="NCBI Taxonomy" id="299642"/>
    <lineage>
        <taxon>Eukaryota</taxon>
        <taxon>Metazoa</taxon>
        <taxon>Ecdysozoa</taxon>
        <taxon>Arthropoda</taxon>
        <taxon>Chelicerata</taxon>
        <taxon>Arachnida</taxon>
        <taxon>Araneae</taxon>
        <taxon>Araneomorphae</taxon>
        <taxon>Entelegynae</taxon>
        <taxon>Araneoidea</taxon>
        <taxon>Nephilidae</taxon>
        <taxon>Nephila</taxon>
    </lineage>
</organism>
<evidence type="ECO:0000313" key="3">
    <source>
        <dbReference type="Proteomes" id="UP000887013"/>
    </source>
</evidence>
<proteinExistence type="predicted"/>
<evidence type="ECO:0008006" key="4">
    <source>
        <dbReference type="Google" id="ProtNLM"/>
    </source>
</evidence>
<evidence type="ECO:0000313" key="2">
    <source>
        <dbReference type="EMBL" id="GFS85143.1"/>
    </source>
</evidence>
<sequence length="105" mass="12464">MYSWFREPRGLVRAYNWLLLWARLVPTAPLSRRRKENNIFNAKNKMKQKRAKRPTGLDSFAKKTCILVATTKIIPYYSSMRIPVFGFSRCRSAYNAIIKRFERDS</sequence>